<accession>I4C8H3</accession>
<protein>
    <submittedName>
        <fullName evidence="1">Uncharacterized protein</fullName>
    </submittedName>
</protein>
<name>I4C8H3_DESTA</name>
<gene>
    <name evidence="1" type="ordered locus">Desti_3203</name>
</gene>
<reference evidence="2" key="1">
    <citation type="submission" date="2012-06" db="EMBL/GenBank/DDBJ databases">
        <title>Complete sequence of chromosome of Desulfomonile tiedjei DSM 6799.</title>
        <authorList>
            <person name="Lucas S."/>
            <person name="Copeland A."/>
            <person name="Lapidus A."/>
            <person name="Glavina del Rio T."/>
            <person name="Dalin E."/>
            <person name="Tice H."/>
            <person name="Bruce D."/>
            <person name="Goodwin L."/>
            <person name="Pitluck S."/>
            <person name="Peters L."/>
            <person name="Ovchinnikova G."/>
            <person name="Zeytun A."/>
            <person name="Lu M."/>
            <person name="Kyrpides N."/>
            <person name="Mavromatis K."/>
            <person name="Ivanova N."/>
            <person name="Brettin T."/>
            <person name="Detter J.C."/>
            <person name="Han C."/>
            <person name="Larimer F."/>
            <person name="Land M."/>
            <person name="Hauser L."/>
            <person name="Markowitz V."/>
            <person name="Cheng J.-F."/>
            <person name="Hugenholtz P."/>
            <person name="Woyke T."/>
            <person name="Wu D."/>
            <person name="Spring S."/>
            <person name="Schroeder M."/>
            <person name="Brambilla E."/>
            <person name="Klenk H.-P."/>
            <person name="Eisen J.A."/>
        </authorList>
    </citation>
    <scope>NUCLEOTIDE SEQUENCE [LARGE SCALE GENOMIC DNA]</scope>
    <source>
        <strain evidence="2">ATCC 49306 / DSM 6799 / DCB-1</strain>
    </source>
</reference>
<sequence length="91" mass="10092">MKKREISWHCSCGNDFIVSESQLKAGRASCPKCKKKLDPNRPDPAEISAADTQMINIQDMARMAQDGITVEISGEWDTSGPEGQKNKKKKP</sequence>
<evidence type="ECO:0000313" key="2">
    <source>
        <dbReference type="Proteomes" id="UP000006055"/>
    </source>
</evidence>
<proteinExistence type="predicted"/>
<organism evidence="1 2">
    <name type="scientific">Desulfomonile tiedjei (strain ATCC 49306 / DSM 6799 / DCB-1)</name>
    <dbReference type="NCBI Taxonomy" id="706587"/>
    <lineage>
        <taxon>Bacteria</taxon>
        <taxon>Pseudomonadati</taxon>
        <taxon>Thermodesulfobacteriota</taxon>
        <taxon>Desulfomonilia</taxon>
        <taxon>Desulfomonilales</taxon>
        <taxon>Desulfomonilaceae</taxon>
        <taxon>Desulfomonile</taxon>
    </lineage>
</organism>
<keyword evidence="2" id="KW-1185">Reference proteome</keyword>
<dbReference type="AlphaFoldDB" id="I4C8H3"/>
<dbReference type="RefSeq" id="WP_014811001.1">
    <property type="nucleotide sequence ID" value="NC_018025.1"/>
</dbReference>
<dbReference type="EMBL" id="CP003360">
    <property type="protein sequence ID" value="AFM25864.1"/>
    <property type="molecule type" value="Genomic_DNA"/>
</dbReference>
<dbReference type="Proteomes" id="UP000006055">
    <property type="component" value="Chromosome"/>
</dbReference>
<dbReference type="KEGG" id="dti:Desti_3203"/>
<evidence type="ECO:0000313" key="1">
    <source>
        <dbReference type="EMBL" id="AFM25864.1"/>
    </source>
</evidence>
<dbReference type="HOGENOM" id="CLU_2422174_0_0_7"/>